<organism evidence="2 3">
    <name type="scientific">Cloeon dipterum</name>
    <dbReference type="NCBI Taxonomy" id="197152"/>
    <lineage>
        <taxon>Eukaryota</taxon>
        <taxon>Metazoa</taxon>
        <taxon>Ecdysozoa</taxon>
        <taxon>Arthropoda</taxon>
        <taxon>Hexapoda</taxon>
        <taxon>Insecta</taxon>
        <taxon>Pterygota</taxon>
        <taxon>Palaeoptera</taxon>
        <taxon>Ephemeroptera</taxon>
        <taxon>Pisciforma</taxon>
        <taxon>Baetidae</taxon>
        <taxon>Cloeon</taxon>
    </lineage>
</organism>
<feature type="compositionally biased region" description="Polar residues" evidence="1">
    <location>
        <begin position="1"/>
        <end position="10"/>
    </location>
</feature>
<comment type="caution">
    <text evidence="2">The sequence shown here is derived from an EMBL/GenBank/DDBJ whole genome shotgun (WGS) entry which is preliminary data.</text>
</comment>
<evidence type="ECO:0000313" key="2">
    <source>
        <dbReference type="EMBL" id="CAB3386462.1"/>
    </source>
</evidence>
<protein>
    <submittedName>
        <fullName evidence="2">Uncharacterized protein</fullName>
    </submittedName>
</protein>
<evidence type="ECO:0000313" key="3">
    <source>
        <dbReference type="Proteomes" id="UP000494165"/>
    </source>
</evidence>
<name>A0A8S1E894_9INSE</name>
<dbReference type="AlphaFoldDB" id="A0A8S1E894"/>
<feature type="compositionally biased region" description="Acidic residues" evidence="1">
    <location>
        <begin position="25"/>
        <end position="37"/>
    </location>
</feature>
<accession>A0A8S1E894</accession>
<gene>
    <name evidence="2" type="ORF">CLODIP_2_CD02101</name>
</gene>
<feature type="region of interest" description="Disordered" evidence="1">
    <location>
        <begin position="1"/>
        <end position="55"/>
    </location>
</feature>
<dbReference type="Proteomes" id="UP000494165">
    <property type="component" value="Unassembled WGS sequence"/>
</dbReference>
<reference evidence="2 3" key="1">
    <citation type="submission" date="2020-04" db="EMBL/GenBank/DDBJ databases">
        <authorList>
            <person name="Alioto T."/>
            <person name="Alioto T."/>
            <person name="Gomez Garrido J."/>
        </authorList>
    </citation>
    <scope>NUCLEOTIDE SEQUENCE [LARGE SCALE GENOMIC DNA]</scope>
</reference>
<evidence type="ECO:0000256" key="1">
    <source>
        <dbReference type="SAM" id="MobiDB-lite"/>
    </source>
</evidence>
<dbReference type="EMBL" id="CADEPI010000485">
    <property type="protein sequence ID" value="CAB3386462.1"/>
    <property type="molecule type" value="Genomic_DNA"/>
</dbReference>
<sequence>MEARSQTVANKSIRASFVDSSTDTAESDDGSSQETAEEVAASKVSKPQENQAAKSNRATVVTYYSMTRKNDLPDFFLISDSQSPALQTLSELKQLSLDKSVLRKAEVVYSQLYITTEKLYTLMNELFAAE</sequence>
<proteinExistence type="predicted"/>
<feature type="compositionally biased region" description="Polar residues" evidence="1">
    <location>
        <begin position="45"/>
        <end position="55"/>
    </location>
</feature>
<keyword evidence="3" id="KW-1185">Reference proteome</keyword>